<sequence length="193" mass="21385">MNQNKSALSGRTRSILIAAACVLACAVIVLAIVLIVPHGSSAERKEYESIAAYNEAHGTDYIVPAIPSQTAELYTDRQTYVYRAGWSDLLLQMQFNYSGNGCSYYIQPDKEEDLAAREGFTFLAEYGDLDKSWTVSLPESSGDTTFRYRKVGGRFLTKVETEDAIYYLSVDSEGQEGIFTTVTTAVFHDLIAQ</sequence>
<name>A0A9D2AS34_9FIRM</name>
<accession>A0A9D2AS34</accession>
<protein>
    <submittedName>
        <fullName evidence="2">Uncharacterized protein</fullName>
    </submittedName>
</protein>
<evidence type="ECO:0000313" key="2">
    <source>
        <dbReference type="EMBL" id="HIX46991.1"/>
    </source>
</evidence>
<keyword evidence="1" id="KW-1133">Transmembrane helix</keyword>
<keyword evidence="1" id="KW-0472">Membrane</keyword>
<dbReference type="AlphaFoldDB" id="A0A9D2AS34"/>
<keyword evidence="1" id="KW-0812">Transmembrane</keyword>
<reference evidence="2" key="2">
    <citation type="submission" date="2021-04" db="EMBL/GenBank/DDBJ databases">
        <authorList>
            <person name="Gilroy R."/>
        </authorList>
    </citation>
    <scope>NUCLEOTIDE SEQUENCE</scope>
    <source>
        <strain evidence="2">26628</strain>
    </source>
</reference>
<gene>
    <name evidence="2" type="ORF">H9737_04800</name>
</gene>
<feature type="transmembrane region" description="Helical" evidence="1">
    <location>
        <begin position="15"/>
        <end position="36"/>
    </location>
</feature>
<organism evidence="2 3">
    <name type="scientific">Candidatus Borkfalkia faecigallinarum</name>
    <dbReference type="NCBI Taxonomy" id="2838509"/>
    <lineage>
        <taxon>Bacteria</taxon>
        <taxon>Bacillati</taxon>
        <taxon>Bacillota</taxon>
        <taxon>Clostridia</taxon>
        <taxon>Christensenellales</taxon>
        <taxon>Christensenellaceae</taxon>
        <taxon>Candidatus Borkfalkia</taxon>
    </lineage>
</organism>
<proteinExistence type="predicted"/>
<dbReference type="Proteomes" id="UP000824249">
    <property type="component" value="Unassembled WGS sequence"/>
</dbReference>
<comment type="caution">
    <text evidence="2">The sequence shown here is derived from an EMBL/GenBank/DDBJ whole genome shotgun (WGS) entry which is preliminary data.</text>
</comment>
<dbReference type="EMBL" id="DXFD01000075">
    <property type="protein sequence ID" value="HIX46991.1"/>
    <property type="molecule type" value="Genomic_DNA"/>
</dbReference>
<evidence type="ECO:0000256" key="1">
    <source>
        <dbReference type="SAM" id="Phobius"/>
    </source>
</evidence>
<evidence type="ECO:0000313" key="3">
    <source>
        <dbReference type="Proteomes" id="UP000824249"/>
    </source>
</evidence>
<reference evidence="2" key="1">
    <citation type="journal article" date="2021" name="PeerJ">
        <title>Extensive microbial diversity within the chicken gut microbiome revealed by metagenomics and culture.</title>
        <authorList>
            <person name="Gilroy R."/>
            <person name="Ravi A."/>
            <person name="Getino M."/>
            <person name="Pursley I."/>
            <person name="Horton D.L."/>
            <person name="Alikhan N.F."/>
            <person name="Baker D."/>
            <person name="Gharbi K."/>
            <person name="Hall N."/>
            <person name="Watson M."/>
            <person name="Adriaenssens E.M."/>
            <person name="Foster-Nyarko E."/>
            <person name="Jarju S."/>
            <person name="Secka A."/>
            <person name="Antonio M."/>
            <person name="Oren A."/>
            <person name="Chaudhuri R.R."/>
            <person name="La Ragione R."/>
            <person name="Hildebrand F."/>
            <person name="Pallen M.J."/>
        </authorList>
    </citation>
    <scope>NUCLEOTIDE SEQUENCE</scope>
    <source>
        <strain evidence="2">26628</strain>
    </source>
</reference>